<feature type="transmembrane region" description="Helical" evidence="2">
    <location>
        <begin position="129"/>
        <end position="148"/>
    </location>
</feature>
<dbReference type="Pfam" id="PF05569">
    <property type="entry name" value="Peptidase_M56"/>
    <property type="match status" value="1"/>
</dbReference>
<proteinExistence type="predicted"/>
<feature type="region of interest" description="Disordered" evidence="1">
    <location>
        <begin position="438"/>
        <end position="457"/>
    </location>
</feature>
<feature type="transmembrane region" description="Helical" evidence="2">
    <location>
        <begin position="34"/>
        <end position="52"/>
    </location>
</feature>
<keyword evidence="5" id="KW-1185">Reference proteome</keyword>
<sequence length="905" mass="103660">METYLLKFSACLCVFWLVYVLFLERQNMHRFKRFYLLSVLILAFVIPTLTITEYVEPVSATFETAPVYFPMELALEQATIEEVPFFNLETTLWLIYGFGVLLFASRFIINLIKMQRRISKNNNIKKRSFIYVLLHENTIPHSFFRYIFFNKTRYESDNIPKEVLLHEETHARQLHSLDIIILELLQIVFWFHPLIYILKHHVKLNHEFLADQAVLEQGTDTKVYQHILLQFSSNTQNHQLSSAINYSSIKKRFTVMKTQTSKTRIWLSTVLVLPIIAILFYSFAERVEVVQEKEKLQNNSIVAQEKPLTEKEISAYNAWAKKIRSESTKLSDDATFYPPINEQDFIKFSEIYKRMSTQQEDQSIEFPFPGLVVKDSEQEKATAKQVEEYNAWAKKINTAMAKASANNGKIKEYPIVKQRDLDKYKHIYNIMTDEQKKTAAAFPQGPPPPPPAKPQNTTTIKPVEILIKKDNSIILNDMPVEFADLANVAIKINKDITIEERRDFAFASILIEYNDSLSFAQKVQEELRNVDIWSSSIGYLENQEKSGLPSKHFNLYAGLTLEEAKIEKEKSLKEYKNRDTIVKSPWKVTMGSATYIEPKDTQLKQGPIEINGVNYYFTQQNGKTTYFDKYGKTVDINKIPPPPPIPNNATPEQEAKMKKATDAYMKANPDKVGTVETTEGDIYEVIEIPNDLQGSVDINGETFYYTTSLGKTTYFNRYGKEVKMDNLPPPPPAPESTLDFVIRMAKTNANFFSEGKAISSDKAIDLLKKNPKLNINAQKTDTEHPLIYISKKPILIGVKGKVGEQIPKEQESILPIVNGKTITSGKLSLTRNEIKDITLSTKNGKITEFKFKIPGKRTQQIKSNVLDIDALKHLESAKKDDQLVLFAIKDSSDSEIASIVITVTD</sequence>
<comment type="caution">
    <text evidence="4">The sequence shown here is derived from an EMBL/GenBank/DDBJ whole genome shotgun (WGS) entry which is preliminary data.</text>
</comment>
<reference evidence="4 5" key="1">
    <citation type="submission" date="2018-07" db="EMBL/GenBank/DDBJ databases">
        <title>Genomic Encyclopedia of Type Strains, Phase III (KMG-III): the genomes of soil and plant-associated and newly described type strains.</title>
        <authorList>
            <person name="Whitman W."/>
        </authorList>
    </citation>
    <scope>NUCLEOTIDE SEQUENCE [LARGE SCALE GENOMIC DNA]</scope>
    <source>
        <strain evidence="4 5">CECT 7948</strain>
    </source>
</reference>
<gene>
    <name evidence="4" type="ORF">DFQ09_101496</name>
</gene>
<dbReference type="EMBL" id="QREI01000001">
    <property type="protein sequence ID" value="REE27661.1"/>
    <property type="molecule type" value="Genomic_DNA"/>
</dbReference>
<feature type="transmembrane region" description="Helical" evidence="2">
    <location>
        <begin position="91"/>
        <end position="109"/>
    </location>
</feature>
<dbReference type="AlphaFoldDB" id="A0A3D9N3Y1"/>
<dbReference type="CDD" id="cd07341">
    <property type="entry name" value="M56_BlaR1_MecR1_like"/>
    <property type="match status" value="1"/>
</dbReference>
<dbReference type="OrthoDB" id="1522859at2"/>
<feature type="domain" description="Peptidase M56" evidence="3">
    <location>
        <begin position="162"/>
        <end position="254"/>
    </location>
</feature>
<evidence type="ECO:0000259" key="3">
    <source>
        <dbReference type="Pfam" id="PF05569"/>
    </source>
</evidence>
<evidence type="ECO:0000256" key="2">
    <source>
        <dbReference type="SAM" id="Phobius"/>
    </source>
</evidence>
<feature type="transmembrane region" description="Helical" evidence="2">
    <location>
        <begin position="6"/>
        <end position="22"/>
    </location>
</feature>
<dbReference type="Proteomes" id="UP000256919">
    <property type="component" value="Unassembled WGS sequence"/>
</dbReference>
<evidence type="ECO:0000256" key="1">
    <source>
        <dbReference type="SAM" id="MobiDB-lite"/>
    </source>
</evidence>
<accession>A0A3D9N3Y1</accession>
<protein>
    <submittedName>
        <fullName evidence="4">Beta-lactamase regulating signal transducer with metallopeptidase domain</fullName>
    </submittedName>
</protein>
<organism evidence="4 5">
    <name type="scientific">Winogradskyella pacifica</name>
    <dbReference type="NCBI Taxonomy" id="664642"/>
    <lineage>
        <taxon>Bacteria</taxon>
        <taxon>Pseudomonadati</taxon>
        <taxon>Bacteroidota</taxon>
        <taxon>Flavobacteriia</taxon>
        <taxon>Flavobacteriales</taxon>
        <taxon>Flavobacteriaceae</taxon>
        <taxon>Winogradskyella</taxon>
    </lineage>
</organism>
<feature type="transmembrane region" description="Helical" evidence="2">
    <location>
        <begin position="265"/>
        <end position="284"/>
    </location>
</feature>
<dbReference type="RefSeq" id="WP_115808001.1">
    <property type="nucleotide sequence ID" value="NZ_QREI01000001.1"/>
</dbReference>
<feature type="compositionally biased region" description="Pro residues" evidence="1">
    <location>
        <begin position="444"/>
        <end position="453"/>
    </location>
</feature>
<dbReference type="InterPro" id="IPR008756">
    <property type="entry name" value="Peptidase_M56"/>
</dbReference>
<dbReference type="PANTHER" id="PTHR34978:SF3">
    <property type="entry name" value="SLR0241 PROTEIN"/>
    <property type="match status" value="1"/>
</dbReference>
<evidence type="ECO:0000313" key="5">
    <source>
        <dbReference type="Proteomes" id="UP000256919"/>
    </source>
</evidence>
<dbReference type="PANTHER" id="PTHR34978">
    <property type="entry name" value="POSSIBLE SENSOR-TRANSDUCER PROTEIN BLAR"/>
    <property type="match status" value="1"/>
</dbReference>
<dbReference type="InterPro" id="IPR052173">
    <property type="entry name" value="Beta-lactam_resp_regulator"/>
</dbReference>
<evidence type="ECO:0000313" key="4">
    <source>
        <dbReference type="EMBL" id="REE27661.1"/>
    </source>
</evidence>
<keyword evidence="2" id="KW-0472">Membrane</keyword>
<name>A0A3D9N3Y1_9FLAO</name>
<feature type="transmembrane region" description="Helical" evidence="2">
    <location>
        <begin position="179"/>
        <end position="198"/>
    </location>
</feature>
<keyword evidence="2" id="KW-0812">Transmembrane</keyword>
<keyword evidence="2" id="KW-1133">Transmembrane helix</keyword>